<gene>
    <name evidence="1" type="ORF">ES692_07665</name>
</gene>
<organism evidence="1 2">
    <name type="scientific">Psychroserpens burtonensis</name>
    <dbReference type="NCBI Taxonomy" id="49278"/>
    <lineage>
        <taxon>Bacteria</taxon>
        <taxon>Pseudomonadati</taxon>
        <taxon>Bacteroidota</taxon>
        <taxon>Flavobacteriia</taxon>
        <taxon>Flavobacteriales</taxon>
        <taxon>Flavobacteriaceae</taxon>
        <taxon>Psychroserpens</taxon>
    </lineage>
</organism>
<dbReference type="AlphaFoldDB" id="A0A5C7B9H7"/>
<dbReference type="STRING" id="1123037.GCA_000425305_01679"/>
<dbReference type="EMBL" id="VOSB01000009">
    <property type="protein sequence ID" value="TXE18111.1"/>
    <property type="molecule type" value="Genomic_DNA"/>
</dbReference>
<accession>A0A5C7B9H7</accession>
<reference evidence="1 2" key="1">
    <citation type="submission" date="2019-08" db="EMBL/GenBank/DDBJ databases">
        <title>Genome of Psychroserpens burtonensis ACAM 167.</title>
        <authorList>
            <person name="Bowman J.P."/>
        </authorList>
    </citation>
    <scope>NUCLEOTIDE SEQUENCE [LARGE SCALE GENOMIC DNA]</scope>
    <source>
        <strain evidence="1 2">ACAM 167</strain>
    </source>
</reference>
<keyword evidence="2" id="KW-1185">Reference proteome</keyword>
<proteinExistence type="predicted"/>
<protein>
    <submittedName>
        <fullName evidence="1">Uncharacterized protein</fullName>
    </submittedName>
</protein>
<sequence>MQKIGLQKRHAYNQLDKTTIILSGLYYTYSKLKEDALSTNKIAVRRGKYYDKYSKKGIWQNPYETKQTIAFTTPISVYNKKNFDVILPLNLMYSNNANEIQSIQINFNHGNGLTTVIYDQALQPNYSTNGTYDWIFKTTLTNSNILYSQTKVKINEVETSGNQARMSFANNIFIPGPTNSPFPTYLNGAKLRIGYAPGSEGLIMRPFIIAEGFDASSLTTTEIEGGDRTLDPNFLNSLFNSGDLRDLLLDDISQEYDIIYID</sequence>
<name>A0A5C7B9H7_9FLAO</name>
<dbReference type="RefSeq" id="WP_028871646.1">
    <property type="nucleotide sequence ID" value="NZ_VOSB01000009.1"/>
</dbReference>
<evidence type="ECO:0000313" key="1">
    <source>
        <dbReference type="EMBL" id="TXE18111.1"/>
    </source>
</evidence>
<dbReference type="OrthoDB" id="4535652at2"/>
<dbReference type="Proteomes" id="UP000321938">
    <property type="component" value="Unassembled WGS sequence"/>
</dbReference>
<evidence type="ECO:0000313" key="2">
    <source>
        <dbReference type="Proteomes" id="UP000321938"/>
    </source>
</evidence>
<comment type="caution">
    <text evidence="1">The sequence shown here is derived from an EMBL/GenBank/DDBJ whole genome shotgun (WGS) entry which is preliminary data.</text>
</comment>